<dbReference type="Proteomes" id="UP000280296">
    <property type="component" value="Unassembled WGS sequence"/>
</dbReference>
<evidence type="ECO:0000256" key="1">
    <source>
        <dbReference type="SAM" id="Phobius"/>
    </source>
</evidence>
<keyword evidence="1" id="KW-0472">Membrane</keyword>
<comment type="caution">
    <text evidence="2">The sequence shown here is derived from an EMBL/GenBank/DDBJ whole genome shotgun (WGS) entry which is preliminary data.</text>
</comment>
<feature type="transmembrane region" description="Helical" evidence="1">
    <location>
        <begin position="12"/>
        <end position="40"/>
    </location>
</feature>
<proteinExistence type="predicted"/>
<name>A0A432MDE2_9BACT</name>
<dbReference type="OrthoDB" id="256584at2"/>
<keyword evidence="3" id="KW-1185">Reference proteome</keyword>
<reference evidence="2 3" key="1">
    <citation type="submission" date="2018-12" db="EMBL/GenBank/DDBJ databases">
        <authorList>
            <person name="Toschakov S.V."/>
        </authorList>
    </citation>
    <scope>NUCLEOTIDE SEQUENCE [LARGE SCALE GENOMIC DNA]</scope>
    <source>
        <strain evidence="2 3">GM2012</strain>
    </source>
</reference>
<dbReference type="EMBL" id="RYZH01000078">
    <property type="protein sequence ID" value="RUL82038.1"/>
    <property type="molecule type" value="Genomic_DNA"/>
</dbReference>
<organism evidence="2 3">
    <name type="scientific">Tautonia sociabilis</name>
    <dbReference type="NCBI Taxonomy" id="2080755"/>
    <lineage>
        <taxon>Bacteria</taxon>
        <taxon>Pseudomonadati</taxon>
        <taxon>Planctomycetota</taxon>
        <taxon>Planctomycetia</taxon>
        <taxon>Isosphaerales</taxon>
        <taxon>Isosphaeraceae</taxon>
        <taxon>Tautonia</taxon>
    </lineage>
</organism>
<evidence type="ECO:0000313" key="3">
    <source>
        <dbReference type="Proteomes" id="UP000280296"/>
    </source>
</evidence>
<accession>A0A432MDE2</accession>
<reference evidence="2 3" key="2">
    <citation type="submission" date="2019-01" db="EMBL/GenBank/DDBJ databases">
        <title>Tautonia sociabilis, a novel thermotolerant planctomycete of Isosphaeraceae family, isolated from a 4000 m deep subterranean habitat.</title>
        <authorList>
            <person name="Kovaleva O.L."/>
            <person name="Elcheninov A.G."/>
            <person name="Van Heerden E."/>
            <person name="Toshchakov S.V."/>
            <person name="Novikov A."/>
            <person name="Bonch-Osmolovskaya E.A."/>
            <person name="Kublanov I.V."/>
        </authorList>
    </citation>
    <scope>NUCLEOTIDE SEQUENCE [LARGE SCALE GENOMIC DNA]</scope>
    <source>
        <strain evidence="2 3">GM2012</strain>
    </source>
</reference>
<dbReference type="AlphaFoldDB" id="A0A432MDE2"/>
<dbReference type="RefSeq" id="WP_126728012.1">
    <property type="nucleotide sequence ID" value="NZ_RYZH01000078.1"/>
</dbReference>
<gene>
    <name evidence="2" type="ORF">TsocGM_24050</name>
</gene>
<keyword evidence="1" id="KW-1133">Transmembrane helix</keyword>
<evidence type="ECO:0000313" key="2">
    <source>
        <dbReference type="EMBL" id="RUL82038.1"/>
    </source>
</evidence>
<protein>
    <submittedName>
        <fullName evidence="2">Uncharacterized protein</fullName>
    </submittedName>
</protein>
<sequence length="499" mass="54036">MTSRRSRARAGITLTEILIAIMIMGIGMVSLATLFPLGLLRMRDATRASRSTILAQSAMADANVRSTEYAGGLLNPDAFLDPRLVWYQPWIQLNGRAQRAGFPFTITPLTHDFDTINNDVLAGVAASFFTPGLPVAYDPLFWSTTHYLTEGQTPVQTPTGLRGNLGSEGRFGSGIGFVRSTGNNPPSAHGLQRITNFQPYDPSYPWPYTYSLPSTNPALLNIAEVAGKIFSSIDDPVITGDESGQSGSPVVPADFDPTAGYSSEREWDFTWMITGRLGVAGDPSTFEGNIVVFHKRPIGLDPVVSPLDGNTYLVPTGERVVEAIWGYTSSAAGLDLIPAPQAPGITGGYSAADDRSVLLRWPASMPDPLVRVGDFIADVTYERYQETTPAVVSSYPSDPSGRPIPLTRNYLPDNPLTGWNGARYPGQRVHWYRIVQKGEVEIDPDVAGHRRIIVRIDTPVQAKTRLVPDGSGGVSSAVPEAALINPYVVNVFPVVLYSR</sequence>
<keyword evidence="1" id="KW-0812">Transmembrane</keyword>